<feature type="signal peptide" evidence="2">
    <location>
        <begin position="1"/>
        <end position="28"/>
    </location>
</feature>
<evidence type="ECO:0008006" key="5">
    <source>
        <dbReference type="Google" id="ProtNLM"/>
    </source>
</evidence>
<dbReference type="RefSeq" id="WP_359206738.1">
    <property type="nucleotide sequence ID" value="NZ_JBEZAM010000013.1"/>
</dbReference>
<keyword evidence="4" id="KW-1185">Reference proteome</keyword>
<feature type="compositionally biased region" description="Pro residues" evidence="1">
    <location>
        <begin position="247"/>
        <end position="277"/>
    </location>
</feature>
<protein>
    <recommendedName>
        <fullName evidence="5">Secreted protein</fullName>
    </recommendedName>
</protein>
<reference evidence="3 4" key="1">
    <citation type="submission" date="2024-06" db="EMBL/GenBank/DDBJ databases">
        <title>The Natural Products Discovery Center: Release of the First 8490 Sequenced Strains for Exploring Actinobacteria Biosynthetic Diversity.</title>
        <authorList>
            <person name="Kalkreuter E."/>
            <person name="Kautsar S.A."/>
            <person name="Yang D."/>
            <person name="Bader C.D."/>
            <person name="Teijaro C.N."/>
            <person name="Fluegel L."/>
            <person name="Davis C.M."/>
            <person name="Simpson J.R."/>
            <person name="Lauterbach L."/>
            <person name="Steele A.D."/>
            <person name="Gui C."/>
            <person name="Meng S."/>
            <person name="Li G."/>
            <person name="Viehrig K."/>
            <person name="Ye F."/>
            <person name="Su P."/>
            <person name="Kiefer A.F."/>
            <person name="Nichols A."/>
            <person name="Cepeda A.J."/>
            <person name="Yan W."/>
            <person name="Fan B."/>
            <person name="Jiang Y."/>
            <person name="Adhikari A."/>
            <person name="Zheng C.-J."/>
            <person name="Schuster L."/>
            <person name="Cowan T.M."/>
            <person name="Smanski M.J."/>
            <person name="Chevrette M.G."/>
            <person name="De Carvalho L.P.S."/>
            <person name="Shen B."/>
        </authorList>
    </citation>
    <scope>NUCLEOTIDE SEQUENCE [LARGE SCALE GENOMIC DNA]</scope>
    <source>
        <strain evidence="3 4">NPDC045705</strain>
    </source>
</reference>
<feature type="region of interest" description="Disordered" evidence="1">
    <location>
        <begin position="240"/>
        <end position="277"/>
    </location>
</feature>
<evidence type="ECO:0000256" key="1">
    <source>
        <dbReference type="SAM" id="MobiDB-lite"/>
    </source>
</evidence>
<sequence>MRPLATRRLTALAISAVITLGTAGPAIAGEHHPSTAADRAARAPLPEAAALLSQAEALGDLGSVTTPVTELVAAALKADEGQLPAADAEALKAKIAAAVDEAKAAAPAPLPDAPVTPPSTDLPVTPPAVETPVDLPAKPPVEAPALPVKPPVGLPVAADAKAAWAGKAAAPADVVDDALATVEKAVAALLAAVTSGNAGGVVPQVTATLTSLVNLAVATVLGSGLPAPDLAGLPALPSLPVTAPELPVDPPELPVDPPVKPPVDVPELPVKPPLPVR</sequence>
<organism evidence="3 4">
    <name type="scientific">Streptomyces exfoliatus</name>
    <name type="common">Streptomyces hydrogenans</name>
    <dbReference type="NCBI Taxonomy" id="1905"/>
    <lineage>
        <taxon>Bacteria</taxon>
        <taxon>Bacillati</taxon>
        <taxon>Actinomycetota</taxon>
        <taxon>Actinomycetes</taxon>
        <taxon>Kitasatosporales</taxon>
        <taxon>Streptomycetaceae</taxon>
        <taxon>Streptomyces</taxon>
    </lineage>
</organism>
<feature type="chain" id="PRO_5046947516" description="Secreted protein" evidence="2">
    <location>
        <begin position="29"/>
        <end position="277"/>
    </location>
</feature>
<dbReference type="EMBL" id="JBEZAM010000013">
    <property type="protein sequence ID" value="MEU7294148.1"/>
    <property type="molecule type" value="Genomic_DNA"/>
</dbReference>
<dbReference type="Proteomes" id="UP001551210">
    <property type="component" value="Unassembled WGS sequence"/>
</dbReference>
<keyword evidence="2" id="KW-0732">Signal</keyword>
<gene>
    <name evidence="3" type="ORF">AB0A76_13210</name>
</gene>
<evidence type="ECO:0000313" key="3">
    <source>
        <dbReference type="EMBL" id="MEU7294148.1"/>
    </source>
</evidence>
<name>A0ABV3CVA2_STREX</name>
<comment type="caution">
    <text evidence="3">The sequence shown here is derived from an EMBL/GenBank/DDBJ whole genome shotgun (WGS) entry which is preliminary data.</text>
</comment>
<evidence type="ECO:0000256" key="2">
    <source>
        <dbReference type="SAM" id="SignalP"/>
    </source>
</evidence>
<accession>A0ABV3CVA2</accession>
<evidence type="ECO:0000313" key="4">
    <source>
        <dbReference type="Proteomes" id="UP001551210"/>
    </source>
</evidence>
<proteinExistence type="predicted"/>